<reference evidence="3" key="1">
    <citation type="submission" date="2021-05" db="EMBL/GenBank/DDBJ databases">
        <authorList>
            <person name="Alioto T."/>
            <person name="Alioto T."/>
            <person name="Gomez Garrido J."/>
        </authorList>
    </citation>
    <scope>NUCLEOTIDE SEQUENCE</scope>
</reference>
<dbReference type="CDD" id="cd07521">
    <property type="entry name" value="HAD_FCP1-like"/>
    <property type="match status" value="1"/>
</dbReference>
<evidence type="ECO:0000259" key="2">
    <source>
        <dbReference type="PROSITE" id="PS50969"/>
    </source>
</evidence>
<keyword evidence="1" id="KW-0813">Transport</keyword>
<dbReference type="Gene3D" id="3.40.50.1000">
    <property type="entry name" value="HAD superfamily/HAD-like"/>
    <property type="match status" value="1"/>
</dbReference>
<dbReference type="EMBL" id="HBUF01143080">
    <property type="protein sequence ID" value="CAG6646684.1"/>
    <property type="molecule type" value="Transcribed_RNA"/>
</dbReference>
<evidence type="ECO:0000256" key="1">
    <source>
        <dbReference type="RuleBase" id="RU365079"/>
    </source>
</evidence>
<keyword evidence="1" id="KW-0472">Membrane</keyword>
<dbReference type="AlphaFoldDB" id="A0A8D8W4F3"/>
<comment type="subunit">
    <text evidence="1">Component of the TIM23 complex.</text>
</comment>
<comment type="function">
    <text evidence="1">Essential component of the TIM23 complex, a complex that mediates the translocation of transit peptide-containing proteins across the mitochondrial inner membrane.</text>
</comment>
<evidence type="ECO:0000313" key="3">
    <source>
        <dbReference type="EMBL" id="CAG6646682.1"/>
    </source>
</evidence>
<feature type="transmembrane region" description="Helical" evidence="1">
    <location>
        <begin position="121"/>
        <end position="141"/>
    </location>
</feature>
<keyword evidence="1" id="KW-1133">Transmembrane helix</keyword>
<keyword evidence="1" id="KW-0653">Protein transport</keyword>
<keyword evidence="1" id="KW-0812">Transmembrane</keyword>
<dbReference type="InterPro" id="IPR023214">
    <property type="entry name" value="HAD_sf"/>
</dbReference>
<name>A0A8D8W4F3_9HEMI</name>
<dbReference type="GO" id="GO:0015031">
    <property type="term" value="P:protein transport"/>
    <property type="evidence" value="ECO:0007669"/>
    <property type="project" value="UniProtKB-KW"/>
</dbReference>
<comment type="subcellular location">
    <subcellularLocation>
        <location evidence="1">Mitochondrion inner membrane</location>
        <topology evidence="1">Single-pass membrane protein</topology>
    </subcellularLocation>
</comment>
<keyword evidence="1" id="KW-0809">Transit peptide</keyword>
<dbReference type="PROSITE" id="PS50969">
    <property type="entry name" value="FCP1"/>
    <property type="match status" value="1"/>
</dbReference>
<keyword evidence="1" id="KW-0811">Translocation</keyword>
<comment type="similarity">
    <text evidence="1">Belongs to the TIM50 family.</text>
</comment>
<dbReference type="InterPro" id="IPR050365">
    <property type="entry name" value="TIM50"/>
</dbReference>
<dbReference type="InterPro" id="IPR004274">
    <property type="entry name" value="FCP1_dom"/>
</dbReference>
<dbReference type="GO" id="GO:0005744">
    <property type="term" value="C:TIM23 mitochondrial import inner membrane translocase complex"/>
    <property type="evidence" value="ECO:0007669"/>
    <property type="project" value="UniProtKB-UniRule"/>
</dbReference>
<accession>A0A8D8W4F3</accession>
<dbReference type="PANTHER" id="PTHR12210">
    <property type="entry name" value="DULLARD PROTEIN PHOSPHATASE"/>
    <property type="match status" value="1"/>
</dbReference>
<organism evidence="3">
    <name type="scientific">Cacopsylla melanoneura</name>
    <dbReference type="NCBI Taxonomy" id="428564"/>
    <lineage>
        <taxon>Eukaryota</taxon>
        <taxon>Metazoa</taxon>
        <taxon>Ecdysozoa</taxon>
        <taxon>Arthropoda</taxon>
        <taxon>Hexapoda</taxon>
        <taxon>Insecta</taxon>
        <taxon>Pterygota</taxon>
        <taxon>Neoptera</taxon>
        <taxon>Paraneoptera</taxon>
        <taxon>Hemiptera</taxon>
        <taxon>Sternorrhyncha</taxon>
        <taxon>Psylloidea</taxon>
        <taxon>Psyllidae</taxon>
        <taxon>Psyllinae</taxon>
        <taxon>Cacopsylla</taxon>
    </lineage>
</organism>
<dbReference type="EMBL" id="HBUF01143078">
    <property type="protein sequence ID" value="CAG6646682.1"/>
    <property type="molecule type" value="Transcribed_RNA"/>
</dbReference>
<feature type="domain" description="FCP1 homology" evidence="2">
    <location>
        <begin position="196"/>
        <end position="362"/>
    </location>
</feature>
<dbReference type="InterPro" id="IPR036412">
    <property type="entry name" value="HAD-like_sf"/>
</dbReference>
<dbReference type="Pfam" id="PF03031">
    <property type="entry name" value="NIF"/>
    <property type="match status" value="2"/>
</dbReference>
<sequence length="406" mass="46507">MSAILLRYILPPCTFQQNMSKFLVRKSFGKYAVQTFPTHAFSRQLVNKIDQQCVSHLFNGNNSMHVLRISSVLCRYYSDSKVKGAFLNLGTTSSQNVDQKQSGKQSSNEDTNKKKSKFTKYAIYTLCIVYGGLFISILYNLGLPPLDEEGLELKDEFSHLPPVEQFFKRMFDRLYIFKEFLRRPSFDKLLPDPSPSDQPKFTLVLELTHVLLHPDWTYQTGWRFKKRPNLDHFLEQMASPMFEVVVFTSQAGMNMSPIVEALNHTALISLPQNMSPIVEALNRGAGGNYISYTLYRDATEFINGEHVKNLACLNRDLSKVIVIDWNPNAIHLHPENSLILPKWAGNDDDNTLVELVAFLKSVAEQSPSDVRDILRHYKQFSDPMEQFRESQRKLPLLPLPASPTHV</sequence>
<proteinExistence type="inferred from homology"/>
<keyword evidence="1" id="KW-0496">Mitochondrion</keyword>
<dbReference type="SUPFAM" id="SSF56784">
    <property type="entry name" value="HAD-like"/>
    <property type="match status" value="1"/>
</dbReference>
<dbReference type="SMART" id="SM00577">
    <property type="entry name" value="CPDc"/>
    <property type="match status" value="1"/>
</dbReference>
<protein>
    <recommendedName>
        <fullName evidence="1">Mitochondrial import inner membrane translocase subunit TIM50</fullName>
    </recommendedName>
</protein>